<organism evidence="3 4">
    <name type="scientific">Flemingia macrophylla</name>
    <dbReference type="NCBI Taxonomy" id="520843"/>
    <lineage>
        <taxon>Eukaryota</taxon>
        <taxon>Viridiplantae</taxon>
        <taxon>Streptophyta</taxon>
        <taxon>Embryophyta</taxon>
        <taxon>Tracheophyta</taxon>
        <taxon>Spermatophyta</taxon>
        <taxon>Magnoliopsida</taxon>
        <taxon>eudicotyledons</taxon>
        <taxon>Gunneridae</taxon>
        <taxon>Pentapetalae</taxon>
        <taxon>rosids</taxon>
        <taxon>fabids</taxon>
        <taxon>Fabales</taxon>
        <taxon>Fabaceae</taxon>
        <taxon>Papilionoideae</taxon>
        <taxon>50 kb inversion clade</taxon>
        <taxon>NPAAA clade</taxon>
        <taxon>indigoferoid/millettioid clade</taxon>
        <taxon>Phaseoleae</taxon>
        <taxon>Flemingia</taxon>
    </lineage>
</organism>
<dbReference type="InterPro" id="IPR003719">
    <property type="entry name" value="Phenazine_PhzF-like"/>
</dbReference>
<name>A0ABD1LKU8_9FABA</name>
<gene>
    <name evidence="3" type="ORF">Fmac_027949</name>
</gene>
<evidence type="ECO:0000313" key="3">
    <source>
        <dbReference type="EMBL" id="KAL2323570.1"/>
    </source>
</evidence>
<dbReference type="Pfam" id="PF02567">
    <property type="entry name" value="PhzC-PhzF"/>
    <property type="match status" value="2"/>
</dbReference>
<evidence type="ECO:0000256" key="2">
    <source>
        <dbReference type="ARBA" id="ARBA00023235"/>
    </source>
</evidence>
<proteinExistence type="inferred from homology"/>
<dbReference type="SUPFAM" id="SSF54506">
    <property type="entry name" value="Diaminopimelate epimerase-like"/>
    <property type="match status" value="1"/>
</dbReference>
<evidence type="ECO:0000256" key="1">
    <source>
        <dbReference type="ARBA" id="ARBA00008270"/>
    </source>
</evidence>
<comment type="caution">
    <text evidence="3">The sequence shown here is derived from an EMBL/GenBank/DDBJ whole genome shotgun (WGS) entry which is preliminary data.</text>
</comment>
<dbReference type="AlphaFoldDB" id="A0ABD1LKU8"/>
<evidence type="ECO:0000313" key="4">
    <source>
        <dbReference type="Proteomes" id="UP001603857"/>
    </source>
</evidence>
<dbReference type="EMBL" id="JBGMDY010000009">
    <property type="protein sequence ID" value="KAL2323570.1"/>
    <property type="molecule type" value="Genomic_DNA"/>
</dbReference>
<dbReference type="Proteomes" id="UP001603857">
    <property type="component" value="Unassembled WGS sequence"/>
</dbReference>
<dbReference type="PANTHER" id="PTHR13774:SF17">
    <property type="entry name" value="PHENAZINE BIOSYNTHESIS-LIKE DOMAIN-CONTAINING PROTEIN"/>
    <property type="match status" value="1"/>
</dbReference>
<accession>A0ABD1LKU8</accession>
<dbReference type="Gene3D" id="3.10.310.10">
    <property type="entry name" value="Diaminopimelate Epimerase, Chain A, domain 1"/>
    <property type="match status" value="2"/>
</dbReference>
<protein>
    <submittedName>
        <fullName evidence="3">Uncharacterized protein</fullName>
    </submittedName>
</protein>
<keyword evidence="2" id="KW-0413">Isomerase</keyword>
<keyword evidence="4" id="KW-1185">Reference proteome</keyword>
<sequence>MSVAKKPVKYSLVDTYTELVFKGNPAAVCFLEEERHSKWLQSVAAEFNLSVTCYISRIIESHHNLNSNGTSSPRFSLRWFAAVTEISLWGHATLAAAYTSVKSLVYGEGICHHPYFRMDPPYLGILVSGIAPPGSGFDFYSRFFAHNLGSMSSFQDPVCGGAYFALAPYWSKKLGKFDFNAYQASTRGRVLKIHLDEQNQRVVLRGNAVTVMEGCVLV</sequence>
<dbReference type="GO" id="GO:0016853">
    <property type="term" value="F:isomerase activity"/>
    <property type="evidence" value="ECO:0007669"/>
    <property type="project" value="UniProtKB-KW"/>
</dbReference>
<dbReference type="PANTHER" id="PTHR13774">
    <property type="entry name" value="PHENAZINE BIOSYNTHESIS PROTEIN"/>
    <property type="match status" value="1"/>
</dbReference>
<comment type="similarity">
    <text evidence="1">Belongs to the PhzF family.</text>
</comment>
<reference evidence="3 4" key="1">
    <citation type="submission" date="2024-08" db="EMBL/GenBank/DDBJ databases">
        <title>Insights into the chromosomal genome structure of Flemingia macrophylla.</title>
        <authorList>
            <person name="Ding Y."/>
            <person name="Zhao Y."/>
            <person name="Bi W."/>
            <person name="Wu M."/>
            <person name="Zhao G."/>
            <person name="Gong Y."/>
            <person name="Li W."/>
            <person name="Zhang P."/>
        </authorList>
    </citation>
    <scope>NUCLEOTIDE SEQUENCE [LARGE SCALE GENOMIC DNA]</scope>
    <source>
        <strain evidence="3">DYQJB</strain>
        <tissue evidence="3">Leaf</tissue>
    </source>
</reference>